<dbReference type="GO" id="GO:0015344">
    <property type="term" value="F:siderophore uptake transmembrane transporter activity"/>
    <property type="evidence" value="ECO:0007669"/>
    <property type="project" value="TreeGrafter"/>
</dbReference>
<dbReference type="GO" id="GO:0009279">
    <property type="term" value="C:cell outer membrane"/>
    <property type="evidence" value="ECO:0007669"/>
    <property type="project" value="UniProtKB-SubCell"/>
</dbReference>
<dbReference type="InterPro" id="IPR039426">
    <property type="entry name" value="TonB-dep_rcpt-like"/>
</dbReference>
<dbReference type="Gene3D" id="2.60.40.1120">
    <property type="entry name" value="Carboxypeptidase-like, regulatory domain"/>
    <property type="match status" value="1"/>
</dbReference>
<dbReference type="Proteomes" id="UP000184280">
    <property type="component" value="Unassembled WGS sequence"/>
</dbReference>
<dbReference type="FunFam" id="2.170.130.10:FF:000023">
    <property type="entry name" value="SusC/RagA family TonB-linked outer membrane protein"/>
    <property type="match status" value="1"/>
</dbReference>
<reference evidence="15 16" key="1">
    <citation type="submission" date="2016-11" db="EMBL/GenBank/DDBJ databases">
        <authorList>
            <person name="Jaros S."/>
            <person name="Januszkiewicz K."/>
            <person name="Wedrychowicz H."/>
        </authorList>
    </citation>
    <scope>NUCLEOTIDE SEQUENCE [LARGE SCALE GENOMIC DNA]</scope>
    <source>
        <strain evidence="15 16">BPI-34</strain>
    </source>
</reference>
<name>A0A1M7MRM7_XYLRU</name>
<dbReference type="InterPro" id="IPR023997">
    <property type="entry name" value="TonB-dep_OMP_SusC/RagA_CS"/>
</dbReference>
<dbReference type="Pfam" id="PF00593">
    <property type="entry name" value="TonB_dep_Rec_b-barrel"/>
    <property type="match status" value="1"/>
</dbReference>
<evidence type="ECO:0000256" key="4">
    <source>
        <dbReference type="ARBA" id="ARBA00022692"/>
    </source>
</evidence>
<evidence type="ECO:0000256" key="1">
    <source>
        <dbReference type="ARBA" id="ARBA00004571"/>
    </source>
</evidence>
<sequence length="1045" mass="115447">MLMVSLFLFVGTALAQTKITGTVLSQEDGQPIIGAAVKVDGTNTGMLTDVNGKFSLTLPEGKKSLTISYLGFEPKTVTAKNGMRVFLKADATSLDEVVVTAMGIKRSAKALGYSATAVDGEKISQARTSDVMSSLAGKVAGVQISTGAADPGSSNSVVIRGFSSVSGSNQPLYVVDGVPMLNNAVTSTSLDNTYDFGNGANAINPDDVESMTILKGAAATALYGSRAANGVIVITTKSGKKQEKGVGVEYNGGLQWEQVMRLPQMQNEFGMGWNGDKTDDENGSWGPRFDGSTLRWGTQYNGSQKIKSYLPIKDNLKDFYDTGFRYNNSVSFNGATDASNYFVSLSQINDNGIVPTKADSYKKYTFSARGSHKIKNLTFSSSLNYAWQKNSYVGGGQKEGSMMNSLMQTPRDISIAELKDLNDIFNTPGYYYTPYSVLNPYYILENHVNEAETERFYGKFQLDYDFLKYFKFTYRFGLDTSTWHRTTGTPNYAALFPNTPNYDDELSTLTGSVSQQTTRRRQIEQDAMVTFDMPIDDFHVNAVAGLNGREYKTSYVYASVSNLTIPTFYNVTNSADIPTVDQNMTKLRTMGVYAQVETSWKDMLYLTLTARNDWSSTLPKENRSFFYPGATVSFLFSELLNDNWKKIISFGKVRAAYGKTGNDAAVYMTNSVYGQASASSSGWGSSAFPFTKTGTNAYTAGNTLGSSTLSPEMTTETEFGLNMAFLKNRISFDVTYYNRNTDKQITTLSMDPATGYTAQNINLGKIRNRGIEALVTVVPVQTKDFKWELTWNFTKNWNKVVEMPDELGDQVSIYGFSGGLGLYAIEGKEMGIFMAHKAKVDDQGRYIVDANGMPQNTDETYEIGSMNHKYSMGIGNTFSYKGVSLSFDFDIRKGGLMFSRTKDIEYFTGNAIQTAYNDRNPFVVPNSVYEDGTENSTPLYGTNLYKYWDNGALEMESFALIDKSYVKLRQVVLGWDLPKAWLSKTFLTGVRLSVFGNNLLMWTPNNNTFVDPEVSSFGNDLTGNFGEYSSNPSSRKFGFNVNVKF</sequence>
<evidence type="ECO:0000256" key="2">
    <source>
        <dbReference type="ARBA" id="ARBA00022448"/>
    </source>
</evidence>
<dbReference type="PANTHER" id="PTHR30069">
    <property type="entry name" value="TONB-DEPENDENT OUTER MEMBRANE RECEPTOR"/>
    <property type="match status" value="1"/>
</dbReference>
<comment type="similarity">
    <text evidence="10 11">Belongs to the TonB-dependent receptor family.</text>
</comment>
<evidence type="ECO:0000256" key="9">
    <source>
        <dbReference type="ARBA" id="ARBA00023237"/>
    </source>
</evidence>
<comment type="subcellular location">
    <subcellularLocation>
        <location evidence="1 10">Cell outer membrane</location>
        <topology evidence="1 10">Multi-pass membrane protein</topology>
    </subcellularLocation>
</comment>
<evidence type="ECO:0000259" key="14">
    <source>
        <dbReference type="Pfam" id="PF07715"/>
    </source>
</evidence>
<dbReference type="SUPFAM" id="SSF56935">
    <property type="entry name" value="Porins"/>
    <property type="match status" value="1"/>
</dbReference>
<keyword evidence="3 10" id="KW-1134">Transmembrane beta strand</keyword>
<keyword evidence="8" id="KW-0675">Receptor</keyword>
<dbReference type="InterPro" id="IPR037066">
    <property type="entry name" value="Plug_dom_sf"/>
</dbReference>
<gene>
    <name evidence="15" type="ORF">SAMN04488494_2956</name>
</gene>
<organism evidence="15 16">
    <name type="scientific">Xylanibacter ruminicola</name>
    <name type="common">Prevotella ruminicola</name>
    <dbReference type="NCBI Taxonomy" id="839"/>
    <lineage>
        <taxon>Bacteria</taxon>
        <taxon>Pseudomonadati</taxon>
        <taxon>Bacteroidota</taxon>
        <taxon>Bacteroidia</taxon>
        <taxon>Bacteroidales</taxon>
        <taxon>Prevotellaceae</taxon>
        <taxon>Xylanibacter</taxon>
    </lineage>
</organism>
<dbReference type="Pfam" id="PF13715">
    <property type="entry name" value="CarbopepD_reg_2"/>
    <property type="match status" value="1"/>
</dbReference>
<evidence type="ECO:0000256" key="12">
    <source>
        <dbReference type="SAM" id="SignalP"/>
    </source>
</evidence>
<dbReference type="InterPro" id="IPR000531">
    <property type="entry name" value="Beta-barrel_TonB"/>
</dbReference>
<dbReference type="InterPro" id="IPR008969">
    <property type="entry name" value="CarboxyPept-like_regulatory"/>
</dbReference>
<feature type="domain" description="TonB-dependent receptor-like beta-barrel" evidence="13">
    <location>
        <begin position="438"/>
        <end position="794"/>
    </location>
</feature>
<dbReference type="NCBIfam" id="TIGR04057">
    <property type="entry name" value="SusC_RagA_signa"/>
    <property type="match status" value="1"/>
</dbReference>
<evidence type="ECO:0000256" key="8">
    <source>
        <dbReference type="ARBA" id="ARBA00023170"/>
    </source>
</evidence>
<feature type="signal peptide" evidence="12">
    <location>
        <begin position="1"/>
        <end position="15"/>
    </location>
</feature>
<dbReference type="GO" id="GO:0044718">
    <property type="term" value="P:siderophore transmembrane transport"/>
    <property type="evidence" value="ECO:0007669"/>
    <property type="project" value="TreeGrafter"/>
</dbReference>
<dbReference type="PANTHER" id="PTHR30069:SF29">
    <property type="entry name" value="HEMOGLOBIN AND HEMOGLOBIN-HAPTOGLOBIN-BINDING PROTEIN 1-RELATED"/>
    <property type="match status" value="1"/>
</dbReference>
<dbReference type="Pfam" id="PF07715">
    <property type="entry name" value="Plug"/>
    <property type="match status" value="1"/>
</dbReference>
<keyword evidence="2 10" id="KW-0813">Transport</keyword>
<dbReference type="NCBIfam" id="TIGR04056">
    <property type="entry name" value="OMP_RagA_SusC"/>
    <property type="match status" value="1"/>
</dbReference>
<dbReference type="PROSITE" id="PS52016">
    <property type="entry name" value="TONB_DEPENDENT_REC_3"/>
    <property type="match status" value="1"/>
</dbReference>
<dbReference type="InterPro" id="IPR036942">
    <property type="entry name" value="Beta-barrel_TonB_sf"/>
</dbReference>
<evidence type="ECO:0000256" key="6">
    <source>
        <dbReference type="ARBA" id="ARBA00023077"/>
    </source>
</evidence>
<feature type="chain" id="PRO_5012410100" evidence="12">
    <location>
        <begin position="16"/>
        <end position="1045"/>
    </location>
</feature>
<evidence type="ECO:0000256" key="7">
    <source>
        <dbReference type="ARBA" id="ARBA00023136"/>
    </source>
</evidence>
<keyword evidence="4 10" id="KW-0812">Transmembrane</keyword>
<protein>
    <submittedName>
        <fullName evidence="15">TonB-linked outer membrane protein, SusC/RagA family</fullName>
    </submittedName>
</protein>
<dbReference type="InterPro" id="IPR023996">
    <property type="entry name" value="TonB-dep_OMP_SusC/RagA"/>
</dbReference>
<dbReference type="EMBL" id="FRCJ01000008">
    <property type="protein sequence ID" value="SHM93680.1"/>
    <property type="molecule type" value="Genomic_DNA"/>
</dbReference>
<evidence type="ECO:0000256" key="11">
    <source>
        <dbReference type="RuleBase" id="RU003357"/>
    </source>
</evidence>
<evidence type="ECO:0000256" key="3">
    <source>
        <dbReference type="ARBA" id="ARBA00022452"/>
    </source>
</evidence>
<evidence type="ECO:0000259" key="13">
    <source>
        <dbReference type="Pfam" id="PF00593"/>
    </source>
</evidence>
<accession>A0A1M7MRM7</accession>
<evidence type="ECO:0000313" key="15">
    <source>
        <dbReference type="EMBL" id="SHM93680.1"/>
    </source>
</evidence>
<dbReference type="SUPFAM" id="SSF49464">
    <property type="entry name" value="Carboxypeptidase regulatory domain-like"/>
    <property type="match status" value="1"/>
</dbReference>
<keyword evidence="7 10" id="KW-0472">Membrane</keyword>
<dbReference type="Gene3D" id="2.40.170.20">
    <property type="entry name" value="TonB-dependent receptor, beta-barrel domain"/>
    <property type="match status" value="1"/>
</dbReference>
<dbReference type="InterPro" id="IPR012910">
    <property type="entry name" value="Plug_dom"/>
</dbReference>
<keyword evidence="6 11" id="KW-0798">TonB box</keyword>
<keyword evidence="9 10" id="KW-0998">Cell outer membrane</keyword>
<evidence type="ECO:0000313" key="16">
    <source>
        <dbReference type="Proteomes" id="UP000184280"/>
    </source>
</evidence>
<feature type="domain" description="TonB-dependent receptor plug" evidence="14">
    <location>
        <begin position="111"/>
        <end position="231"/>
    </location>
</feature>
<proteinExistence type="inferred from homology"/>
<keyword evidence="5 12" id="KW-0732">Signal</keyword>
<dbReference type="AlphaFoldDB" id="A0A1M7MRM7"/>
<evidence type="ECO:0000256" key="10">
    <source>
        <dbReference type="PROSITE-ProRule" id="PRU01360"/>
    </source>
</evidence>
<evidence type="ECO:0000256" key="5">
    <source>
        <dbReference type="ARBA" id="ARBA00022729"/>
    </source>
</evidence>
<dbReference type="Gene3D" id="2.170.130.10">
    <property type="entry name" value="TonB-dependent receptor, plug domain"/>
    <property type="match status" value="1"/>
</dbReference>